<evidence type="ECO:0000256" key="3">
    <source>
        <dbReference type="ARBA" id="ARBA00022490"/>
    </source>
</evidence>
<dbReference type="Proteomes" id="UP000595254">
    <property type="component" value="Chromosome"/>
</dbReference>
<comment type="function">
    <text evidence="12">Decarboxylates ethylmalonyl-CoA, a potentially toxic metabolite, to form butyryl-CoA, suggesting it might be involved in metabolite proofreading. Acts preferentially on (S)-ethylmalonyl-CoA but also has some activity on the (R)-isomer. Also has methylmalonyl-CoA decarboxylase activity at lower level.</text>
</comment>
<evidence type="ECO:0000313" key="14">
    <source>
        <dbReference type="EMBL" id="QQT01638.1"/>
    </source>
</evidence>
<evidence type="ECO:0000256" key="2">
    <source>
        <dbReference type="ARBA" id="ARBA00005254"/>
    </source>
</evidence>
<name>A0A974NPQ8_PERPY</name>
<protein>
    <recommendedName>
        <fullName evidence="8">Ethylmalonyl-CoA decarboxylase</fullName>
        <ecNumber evidence="7">4.1.1.94</ecNumber>
    </recommendedName>
    <alternativeName>
        <fullName evidence="10">Enoyl-CoA hydratase domain-containing protein 1</fullName>
    </alternativeName>
    <alternativeName>
        <fullName evidence="9">Methylmalonyl-CoA decarboxylase</fullName>
    </alternativeName>
</protein>
<dbReference type="Gene3D" id="3.90.226.10">
    <property type="entry name" value="2-enoyl-CoA Hydratase, Chain A, domain 1"/>
    <property type="match status" value="1"/>
</dbReference>
<dbReference type="GO" id="GO:0006635">
    <property type="term" value="P:fatty acid beta-oxidation"/>
    <property type="evidence" value="ECO:0007669"/>
    <property type="project" value="TreeGrafter"/>
</dbReference>
<dbReference type="PROSITE" id="PS00166">
    <property type="entry name" value="ENOYL_COA_HYDRATASE"/>
    <property type="match status" value="1"/>
</dbReference>
<evidence type="ECO:0000256" key="6">
    <source>
        <dbReference type="ARBA" id="ARBA00036541"/>
    </source>
</evidence>
<comment type="catalytic activity">
    <reaction evidence="11">
        <text>(S)-methylmalonyl-CoA + H(+) = propanoyl-CoA + CO2</text>
        <dbReference type="Rhea" id="RHEA:61340"/>
        <dbReference type="ChEBI" id="CHEBI:15378"/>
        <dbReference type="ChEBI" id="CHEBI:16526"/>
        <dbReference type="ChEBI" id="CHEBI:57327"/>
        <dbReference type="ChEBI" id="CHEBI:57392"/>
        <dbReference type="EC" id="4.1.1.94"/>
    </reaction>
    <physiologicalReaction direction="left-to-right" evidence="11">
        <dbReference type="Rhea" id="RHEA:61341"/>
    </physiologicalReaction>
</comment>
<dbReference type="Pfam" id="PF00378">
    <property type="entry name" value="ECH_1"/>
    <property type="match status" value="1"/>
</dbReference>
<dbReference type="InterPro" id="IPR018376">
    <property type="entry name" value="Enoyl-CoA_hyd/isom_CS"/>
</dbReference>
<proteinExistence type="inferred from homology"/>
<keyword evidence="15" id="KW-1185">Reference proteome</keyword>
<dbReference type="GO" id="GO:0004492">
    <property type="term" value="F:methyl/ethyl malonyl-CoA decarboxylase activity"/>
    <property type="evidence" value="ECO:0007669"/>
    <property type="project" value="UniProtKB-EC"/>
</dbReference>
<dbReference type="EMBL" id="CP068053">
    <property type="protein sequence ID" value="QQT01638.1"/>
    <property type="molecule type" value="Genomic_DNA"/>
</dbReference>
<evidence type="ECO:0000256" key="8">
    <source>
        <dbReference type="ARBA" id="ARBA00039903"/>
    </source>
</evidence>
<accession>A0A974NPQ8</accession>
<sequence>MKDACLIEKNERGYMKITINRPEKRNAINLEVMELIDGALEMAAQDESVKVVILTGTGKDAFCSGGDLSVFHKLRTEEDSFAMLSKMGGILYKLAVLPKPTIAVLNGSAVGGGCEIASACDFRLAREGIRIGFVQGTLGITTGWGGASLLYEKLPAGAAMELLLGAEIHSAEGAKEKGFIDHVIMNTESESTAFISSFLEKELGVLSAYKELLIAKWKQSGLKERMEQESRQCAKLWATDAHHHAVDRFLNRKG</sequence>
<reference evidence="14 15" key="1">
    <citation type="submission" date="2021-01" db="EMBL/GenBank/DDBJ databases">
        <title>FDA dAtabase for Regulatory Grade micrObial Sequences (FDA-ARGOS): Supporting development and validation of Infectious Disease Dx tests.</title>
        <authorList>
            <person name="Nelson B."/>
            <person name="Plummer A."/>
            <person name="Tallon L."/>
            <person name="Sadzewicz L."/>
            <person name="Zhao X."/>
            <person name="Boylan J."/>
            <person name="Ott S."/>
            <person name="Bowen H."/>
            <person name="Vavikolanu K."/>
            <person name="Mehta A."/>
            <person name="Aluvathingal J."/>
            <person name="Nadendla S."/>
            <person name="Myers T."/>
            <person name="Yan Y."/>
            <person name="Sichtig H."/>
        </authorList>
    </citation>
    <scope>NUCLEOTIDE SEQUENCE [LARGE SCALE GENOMIC DNA]</scope>
    <source>
        <strain evidence="14 15">FDAARGOS_1161</strain>
    </source>
</reference>
<dbReference type="InterPro" id="IPR029045">
    <property type="entry name" value="ClpP/crotonase-like_dom_sf"/>
</dbReference>
<evidence type="ECO:0000256" key="12">
    <source>
        <dbReference type="ARBA" id="ARBA00056546"/>
    </source>
</evidence>
<evidence type="ECO:0000256" key="9">
    <source>
        <dbReference type="ARBA" id="ARBA00042052"/>
    </source>
</evidence>
<dbReference type="InterPro" id="IPR001753">
    <property type="entry name" value="Enoyl-CoA_hydra/iso"/>
</dbReference>
<dbReference type="PANTHER" id="PTHR11941:SF27">
    <property type="entry name" value="ETHYLMALONYL-COA DECARBOXYLASE"/>
    <property type="match status" value="1"/>
</dbReference>
<keyword evidence="4" id="KW-0456">Lyase</keyword>
<dbReference type="GO" id="GO:0005829">
    <property type="term" value="C:cytosol"/>
    <property type="evidence" value="ECO:0007669"/>
    <property type="project" value="UniProtKB-SubCell"/>
</dbReference>
<dbReference type="EC" id="4.1.1.94" evidence="7"/>
<comment type="similarity">
    <text evidence="2 13">Belongs to the enoyl-CoA hydratase/isomerase family.</text>
</comment>
<dbReference type="CDD" id="cd06558">
    <property type="entry name" value="crotonase-like"/>
    <property type="match status" value="1"/>
</dbReference>
<dbReference type="RefSeq" id="WP_040374609.1">
    <property type="nucleotide sequence ID" value="NZ_CP068053.1"/>
</dbReference>
<dbReference type="KEGG" id="ppsr:I6J18_07200"/>
<dbReference type="AlphaFoldDB" id="A0A974NPQ8"/>
<dbReference type="SUPFAM" id="SSF52096">
    <property type="entry name" value="ClpP/crotonase"/>
    <property type="match status" value="1"/>
</dbReference>
<evidence type="ECO:0000256" key="4">
    <source>
        <dbReference type="ARBA" id="ARBA00023239"/>
    </source>
</evidence>
<evidence type="ECO:0000256" key="7">
    <source>
        <dbReference type="ARBA" id="ARBA00038883"/>
    </source>
</evidence>
<comment type="catalytic activity">
    <reaction evidence="6">
        <text>(2R)-ethylmalonyl-CoA + H(+) = butanoyl-CoA + CO2</text>
        <dbReference type="Rhea" id="RHEA:59540"/>
        <dbReference type="ChEBI" id="CHEBI:15378"/>
        <dbReference type="ChEBI" id="CHEBI:16526"/>
        <dbReference type="ChEBI" id="CHEBI:57371"/>
        <dbReference type="ChEBI" id="CHEBI:85316"/>
        <dbReference type="EC" id="4.1.1.94"/>
    </reaction>
    <physiologicalReaction direction="left-to-right" evidence="6">
        <dbReference type="Rhea" id="RHEA:59541"/>
    </physiologicalReaction>
</comment>
<gene>
    <name evidence="14" type="ORF">I6J18_07200</name>
</gene>
<evidence type="ECO:0000313" key="15">
    <source>
        <dbReference type="Proteomes" id="UP000595254"/>
    </source>
</evidence>
<organism evidence="14 15">
    <name type="scientific">Peribacillus psychrosaccharolyticus</name>
    <name type="common">Bacillus psychrosaccharolyticus</name>
    <dbReference type="NCBI Taxonomy" id="1407"/>
    <lineage>
        <taxon>Bacteria</taxon>
        <taxon>Bacillati</taxon>
        <taxon>Bacillota</taxon>
        <taxon>Bacilli</taxon>
        <taxon>Bacillales</taxon>
        <taxon>Bacillaceae</taxon>
        <taxon>Peribacillus</taxon>
    </lineage>
</organism>
<dbReference type="PANTHER" id="PTHR11941">
    <property type="entry name" value="ENOYL-COA HYDRATASE-RELATED"/>
    <property type="match status" value="1"/>
</dbReference>
<comment type="subcellular location">
    <subcellularLocation>
        <location evidence="1">Cytoplasm</location>
        <location evidence="1">Cytosol</location>
    </subcellularLocation>
</comment>
<comment type="catalytic activity">
    <reaction evidence="5">
        <text>(2S)-ethylmalonyl-CoA + H(+) = butanoyl-CoA + CO2</text>
        <dbReference type="Rhea" id="RHEA:32131"/>
        <dbReference type="ChEBI" id="CHEBI:15378"/>
        <dbReference type="ChEBI" id="CHEBI:16526"/>
        <dbReference type="ChEBI" id="CHEBI:57371"/>
        <dbReference type="ChEBI" id="CHEBI:60909"/>
        <dbReference type="EC" id="4.1.1.94"/>
    </reaction>
    <physiologicalReaction direction="left-to-right" evidence="5">
        <dbReference type="Rhea" id="RHEA:32132"/>
    </physiologicalReaction>
</comment>
<evidence type="ECO:0000256" key="5">
    <source>
        <dbReference type="ARBA" id="ARBA00036343"/>
    </source>
</evidence>
<evidence type="ECO:0000256" key="1">
    <source>
        <dbReference type="ARBA" id="ARBA00004514"/>
    </source>
</evidence>
<evidence type="ECO:0000256" key="13">
    <source>
        <dbReference type="RuleBase" id="RU003707"/>
    </source>
</evidence>
<evidence type="ECO:0000256" key="11">
    <source>
        <dbReference type="ARBA" id="ARBA00047446"/>
    </source>
</evidence>
<evidence type="ECO:0000256" key="10">
    <source>
        <dbReference type="ARBA" id="ARBA00042182"/>
    </source>
</evidence>
<keyword evidence="3" id="KW-0963">Cytoplasm</keyword>